<evidence type="ECO:0000313" key="1">
    <source>
        <dbReference type="EMBL" id="MCT8991646.1"/>
    </source>
</evidence>
<comment type="caution">
    <text evidence="1">The sequence shown here is derived from an EMBL/GenBank/DDBJ whole genome shotgun (WGS) entry which is preliminary data.</text>
</comment>
<evidence type="ECO:0000313" key="2">
    <source>
        <dbReference type="Proteomes" id="UP001149009"/>
    </source>
</evidence>
<name>A0A9X2XBJ6_9HYPH</name>
<sequence length="114" mass="13040">MRVTSELWVSALIKRVFSDGGFAAVRRRGAREAGAVFVLCRTRLGELDLYVPAPQTSYEEARPDERQFVRTLEKVEEAAVEERLAREMQFDPDMWVVEIEAPQEAVHYLPLASE</sequence>
<dbReference type="Gene3D" id="3.40.1530.20">
    <property type="entry name" value="Protein of unknown function (DUF1491)"/>
    <property type="match status" value="1"/>
</dbReference>
<proteinExistence type="predicted"/>
<dbReference type="EMBL" id="JAODNV010000017">
    <property type="protein sequence ID" value="MCT8991646.1"/>
    <property type="molecule type" value="Genomic_DNA"/>
</dbReference>
<gene>
    <name evidence="1" type="ORF">NYR54_15315</name>
</gene>
<dbReference type="InterPro" id="IPR009964">
    <property type="entry name" value="DUF1491"/>
</dbReference>
<dbReference type="Proteomes" id="UP001149009">
    <property type="component" value="Unassembled WGS sequence"/>
</dbReference>
<dbReference type="AlphaFoldDB" id="A0A9X2XBJ6"/>
<protein>
    <submittedName>
        <fullName evidence="1">DUF1491 family protein</fullName>
    </submittedName>
</protein>
<dbReference type="RefSeq" id="WP_261516599.1">
    <property type="nucleotide sequence ID" value="NZ_JAODNV010000017.1"/>
</dbReference>
<dbReference type="Pfam" id="PF07372">
    <property type="entry name" value="DUF1491"/>
    <property type="match status" value="1"/>
</dbReference>
<accession>A0A9X2XBJ6</accession>
<reference evidence="1" key="1">
    <citation type="submission" date="2022-08" db="EMBL/GenBank/DDBJ databases">
        <title>Chelativorans sichuanense sp. nov., a paraffin oil-degrading bacterium isolated from a mixture of oil-based drill cuttings and paddy soil.</title>
        <authorList>
            <person name="Yu J."/>
            <person name="Liu H."/>
            <person name="Chen Q."/>
        </authorList>
    </citation>
    <scope>NUCLEOTIDE SEQUENCE</scope>
    <source>
        <strain evidence="1">SCAU 2101</strain>
    </source>
</reference>
<keyword evidence="2" id="KW-1185">Reference proteome</keyword>
<organism evidence="1 2">
    <name type="scientific">Chelativorans petroleitrophicus</name>
    <dbReference type="NCBI Taxonomy" id="2975484"/>
    <lineage>
        <taxon>Bacteria</taxon>
        <taxon>Pseudomonadati</taxon>
        <taxon>Pseudomonadota</taxon>
        <taxon>Alphaproteobacteria</taxon>
        <taxon>Hyphomicrobiales</taxon>
        <taxon>Phyllobacteriaceae</taxon>
        <taxon>Chelativorans</taxon>
    </lineage>
</organism>